<evidence type="ECO:0000313" key="4">
    <source>
        <dbReference type="Proteomes" id="UP000187209"/>
    </source>
</evidence>
<protein>
    <recommendedName>
        <fullName evidence="2">C2H2-type domain-containing protein</fullName>
    </recommendedName>
</protein>
<comment type="caution">
    <text evidence="3">The sequence shown here is derived from an EMBL/GenBank/DDBJ whole genome shotgun (WGS) entry which is preliminary data.</text>
</comment>
<sequence length="85" mass="9948">MKQPMLLPDQNPQSKVIIISCEQCFSYCDANPEVITKTKIFACLKCVKNFATQNALKKHQKKHILMRLNEIVESKKRKRILNKFI</sequence>
<dbReference type="InterPro" id="IPR013087">
    <property type="entry name" value="Znf_C2H2_type"/>
</dbReference>
<dbReference type="EMBL" id="MPUH01000829">
    <property type="protein sequence ID" value="OMJ73333.1"/>
    <property type="molecule type" value="Genomic_DNA"/>
</dbReference>
<feature type="domain" description="C2H2-type" evidence="2">
    <location>
        <begin position="41"/>
        <end position="68"/>
    </location>
</feature>
<dbReference type="Gene3D" id="3.30.160.60">
    <property type="entry name" value="Classic Zinc Finger"/>
    <property type="match status" value="1"/>
</dbReference>
<dbReference type="PROSITE" id="PS00028">
    <property type="entry name" value="ZINC_FINGER_C2H2_1"/>
    <property type="match status" value="1"/>
</dbReference>
<proteinExistence type="predicted"/>
<name>A0A1R2B967_9CILI</name>
<dbReference type="PROSITE" id="PS50157">
    <property type="entry name" value="ZINC_FINGER_C2H2_2"/>
    <property type="match status" value="1"/>
</dbReference>
<keyword evidence="1" id="KW-0479">Metal-binding</keyword>
<evidence type="ECO:0000256" key="1">
    <source>
        <dbReference type="PROSITE-ProRule" id="PRU00042"/>
    </source>
</evidence>
<reference evidence="3 4" key="1">
    <citation type="submission" date="2016-11" db="EMBL/GenBank/DDBJ databases">
        <title>The macronuclear genome of Stentor coeruleus: a giant cell with tiny introns.</title>
        <authorList>
            <person name="Slabodnick M."/>
            <person name="Ruby J.G."/>
            <person name="Reiff S.B."/>
            <person name="Swart E.C."/>
            <person name="Gosai S."/>
            <person name="Prabakaran S."/>
            <person name="Witkowska E."/>
            <person name="Larue G.E."/>
            <person name="Fisher S."/>
            <person name="Freeman R.M."/>
            <person name="Gunawardena J."/>
            <person name="Chu W."/>
            <person name="Stover N.A."/>
            <person name="Gregory B.D."/>
            <person name="Nowacki M."/>
            <person name="Derisi J."/>
            <person name="Roy S.W."/>
            <person name="Marshall W.F."/>
            <person name="Sood P."/>
        </authorList>
    </citation>
    <scope>NUCLEOTIDE SEQUENCE [LARGE SCALE GENOMIC DNA]</scope>
    <source>
        <strain evidence="3">WM001</strain>
    </source>
</reference>
<dbReference type="AlphaFoldDB" id="A0A1R2B967"/>
<keyword evidence="4" id="KW-1185">Reference proteome</keyword>
<keyword evidence="1" id="KW-0863">Zinc-finger</keyword>
<dbReference type="GO" id="GO:0008270">
    <property type="term" value="F:zinc ion binding"/>
    <property type="evidence" value="ECO:0007669"/>
    <property type="project" value="UniProtKB-KW"/>
</dbReference>
<evidence type="ECO:0000259" key="2">
    <source>
        <dbReference type="PROSITE" id="PS50157"/>
    </source>
</evidence>
<evidence type="ECO:0000313" key="3">
    <source>
        <dbReference type="EMBL" id="OMJ73333.1"/>
    </source>
</evidence>
<organism evidence="3 4">
    <name type="scientific">Stentor coeruleus</name>
    <dbReference type="NCBI Taxonomy" id="5963"/>
    <lineage>
        <taxon>Eukaryota</taxon>
        <taxon>Sar</taxon>
        <taxon>Alveolata</taxon>
        <taxon>Ciliophora</taxon>
        <taxon>Postciliodesmatophora</taxon>
        <taxon>Heterotrichea</taxon>
        <taxon>Heterotrichida</taxon>
        <taxon>Stentoridae</taxon>
        <taxon>Stentor</taxon>
    </lineage>
</organism>
<keyword evidence="1" id="KW-0862">Zinc</keyword>
<dbReference type="Proteomes" id="UP000187209">
    <property type="component" value="Unassembled WGS sequence"/>
</dbReference>
<gene>
    <name evidence="3" type="ORF">SteCoe_27991</name>
</gene>
<accession>A0A1R2B967</accession>